<sequence length="30" mass="3541">MESFILDELNWDLYATTPIDFLCMFNAVDL</sequence>
<dbReference type="EMBL" id="FR905897">
    <property type="protein sequence ID" value="CDQ82062.1"/>
    <property type="molecule type" value="Genomic_DNA"/>
</dbReference>
<gene>
    <name evidence="1" type="ORF">GSONMT00004389001</name>
</gene>
<dbReference type="Proteomes" id="UP000193380">
    <property type="component" value="Unassembled WGS sequence"/>
</dbReference>
<evidence type="ECO:0008006" key="3">
    <source>
        <dbReference type="Google" id="ProtNLM"/>
    </source>
</evidence>
<evidence type="ECO:0000313" key="1">
    <source>
        <dbReference type="EMBL" id="CDQ82062.1"/>
    </source>
</evidence>
<reference evidence="1" key="1">
    <citation type="journal article" date="2014" name="Nat. Commun.">
        <title>The rainbow trout genome provides novel insights into evolution after whole-genome duplication in vertebrates.</title>
        <authorList>
            <person name="Berthelot C."/>
            <person name="Brunet F."/>
            <person name="Chalopin D."/>
            <person name="Juanchich A."/>
            <person name="Bernard M."/>
            <person name="Noel B."/>
            <person name="Bento P."/>
            <person name="Da Silva C."/>
            <person name="Labadie K."/>
            <person name="Alberti A."/>
            <person name="Aury J.M."/>
            <person name="Louis A."/>
            <person name="Dehais P."/>
            <person name="Bardou P."/>
            <person name="Montfort J."/>
            <person name="Klopp C."/>
            <person name="Cabau C."/>
            <person name="Gaspin C."/>
            <person name="Thorgaard G.H."/>
            <person name="Boussaha M."/>
            <person name="Quillet E."/>
            <person name="Guyomard R."/>
            <person name="Galiana D."/>
            <person name="Bobe J."/>
            <person name="Volff J.N."/>
            <person name="Genet C."/>
            <person name="Wincker P."/>
            <person name="Jaillon O."/>
            <person name="Roest Crollius H."/>
            <person name="Guiguen Y."/>
        </authorList>
    </citation>
    <scope>NUCLEOTIDE SEQUENCE [LARGE SCALE GENOMIC DNA]</scope>
</reference>
<evidence type="ECO:0000313" key="2">
    <source>
        <dbReference type="Proteomes" id="UP000193380"/>
    </source>
</evidence>
<accession>A0A060XRX6</accession>
<organism evidence="1 2">
    <name type="scientific">Oncorhynchus mykiss</name>
    <name type="common">Rainbow trout</name>
    <name type="synonym">Salmo gairdneri</name>
    <dbReference type="NCBI Taxonomy" id="8022"/>
    <lineage>
        <taxon>Eukaryota</taxon>
        <taxon>Metazoa</taxon>
        <taxon>Chordata</taxon>
        <taxon>Craniata</taxon>
        <taxon>Vertebrata</taxon>
        <taxon>Euteleostomi</taxon>
        <taxon>Actinopterygii</taxon>
        <taxon>Neopterygii</taxon>
        <taxon>Teleostei</taxon>
        <taxon>Protacanthopterygii</taxon>
        <taxon>Salmoniformes</taxon>
        <taxon>Salmonidae</taxon>
        <taxon>Salmoninae</taxon>
        <taxon>Oncorhynchus</taxon>
    </lineage>
</organism>
<dbReference type="AlphaFoldDB" id="A0A060XRX6"/>
<reference evidence="1" key="2">
    <citation type="submission" date="2014-03" db="EMBL/GenBank/DDBJ databases">
        <authorList>
            <person name="Genoscope - CEA"/>
        </authorList>
    </citation>
    <scope>NUCLEOTIDE SEQUENCE</scope>
</reference>
<proteinExistence type="predicted"/>
<name>A0A060XRX6_ONCMY</name>
<dbReference type="PaxDb" id="8022-A0A060XRX6"/>
<protein>
    <recommendedName>
        <fullName evidence="3">Cyclin N-terminal domain-containing protein</fullName>
    </recommendedName>
</protein>